<evidence type="ECO:0000313" key="1">
    <source>
        <dbReference type="Proteomes" id="UP000492821"/>
    </source>
</evidence>
<proteinExistence type="predicted"/>
<protein>
    <submittedName>
        <fullName evidence="2">Glycosyltransferase family 92 protein</fullName>
    </submittedName>
</protein>
<name>A0A7E4VF34_PANRE</name>
<reference evidence="2" key="2">
    <citation type="submission" date="2020-10" db="UniProtKB">
        <authorList>
            <consortium name="WormBaseParasite"/>
        </authorList>
    </citation>
    <scope>IDENTIFICATION</scope>
</reference>
<evidence type="ECO:0000313" key="2">
    <source>
        <dbReference type="WBParaSite" id="Pan_g20313.t1"/>
    </source>
</evidence>
<dbReference type="WBParaSite" id="Pan_g20313.t1">
    <property type="protein sequence ID" value="Pan_g20313.t1"/>
    <property type="gene ID" value="Pan_g20313"/>
</dbReference>
<dbReference type="AlphaFoldDB" id="A0A7E4VF34"/>
<reference evidence="1" key="1">
    <citation type="journal article" date="2013" name="Genetics">
        <title>The draft genome and transcriptome of Panagrellus redivivus are shaped by the harsh demands of a free-living lifestyle.</title>
        <authorList>
            <person name="Srinivasan J."/>
            <person name="Dillman A.R."/>
            <person name="Macchietto M.G."/>
            <person name="Heikkinen L."/>
            <person name="Lakso M."/>
            <person name="Fracchia K.M."/>
            <person name="Antoshechkin I."/>
            <person name="Mortazavi A."/>
            <person name="Wong G."/>
            <person name="Sternberg P.W."/>
        </authorList>
    </citation>
    <scope>NUCLEOTIDE SEQUENCE [LARGE SCALE GENOMIC DNA]</scope>
    <source>
        <strain evidence="1">MT8872</strain>
    </source>
</reference>
<dbReference type="Proteomes" id="UP000492821">
    <property type="component" value="Unassembled WGS sequence"/>
</dbReference>
<keyword evidence="1" id="KW-1185">Reference proteome</keyword>
<accession>A0A7E4VF34</accession>
<organism evidence="1 2">
    <name type="scientific">Panagrellus redivivus</name>
    <name type="common">Microworm</name>
    <dbReference type="NCBI Taxonomy" id="6233"/>
    <lineage>
        <taxon>Eukaryota</taxon>
        <taxon>Metazoa</taxon>
        <taxon>Ecdysozoa</taxon>
        <taxon>Nematoda</taxon>
        <taxon>Chromadorea</taxon>
        <taxon>Rhabditida</taxon>
        <taxon>Tylenchina</taxon>
        <taxon>Panagrolaimomorpha</taxon>
        <taxon>Panagrolaimoidea</taxon>
        <taxon>Panagrolaimidae</taxon>
        <taxon>Panagrellus</taxon>
    </lineage>
</organism>
<sequence>MSGPMSVVNKRFVSTLQIVTTVLGFEVTVKIDDQKEIPIEEFKHDDYIVVTQLAFYFVKRCEIVNYYIDKIQILPRCEVLVQIAHYPYDWRSIIANPRIDAVIMNKVRIQEKINFRNFLEKFSNFTAISINLATAECVVSSSVSDWLLSWPRTKKIKYFKLHNVPLETSFYGLHKFCVEKCEENAEVYICISTTKGRVKTTRDSVYKKYDVFLKMRRLTPETARFRVFFDHEFVLNDVRHYDKMIRYVAYRENKKYLIPKIAYYLDHILLNDERIGKGEHANELPDQLVLK</sequence>